<evidence type="ECO:0000256" key="4">
    <source>
        <dbReference type="ARBA" id="ARBA00023134"/>
    </source>
</evidence>
<dbReference type="EMBL" id="GFFV01002809">
    <property type="protein sequence ID" value="JAV37136.1"/>
    <property type="molecule type" value="Transcribed_RNA"/>
</dbReference>
<evidence type="ECO:0000256" key="1">
    <source>
        <dbReference type="ARBA" id="ARBA00005429"/>
    </source>
</evidence>
<dbReference type="GO" id="GO:0005789">
    <property type="term" value="C:endoplasmic reticulum membrane"/>
    <property type="evidence" value="ECO:0007669"/>
    <property type="project" value="TreeGrafter"/>
</dbReference>
<dbReference type="Gene3D" id="3.40.50.300">
    <property type="entry name" value="P-loop containing nucleotide triphosphate hydrolases"/>
    <property type="match status" value="1"/>
</dbReference>
<sequence>MKPSHKSWEVAPLLTNMAEAPVSYCTPLSTSFPSTASYHTGWSILPEEVIRNIERALQNGKLLEVIPVTRAVMERVSRTPVSIAVTGDSGNGMSSFVNALRDIGHEEETSAPTGVVRTTQTRACYSSSLFPNVVLWDLPGMGATTQSFENYLDEMQFSQYDLFIIIASEQFSMNHVKLAKTLKGMGKRFYVVWTKLDRDLSTSVLSHTQTRKNIRENVQENLQWEGLRDPPIFLISNLDPLLHDFPKLRDTLQKDLSNIRYHAPLEALSQICENIVNDKVTDLKERIAKEHFQDFLDIRDVDDLREVLEAYRLCFGIDDQSLHQVAHCMGKMAIEYRAITKSQDLRSLCSRDWKLKIMTCLIMTIIPRLRSCASCLCRPITCCLRYMSRPVIRCIRRMTHRRILELIAEDTKTVLKKILEDSTIPA</sequence>
<dbReference type="InterPro" id="IPR030385">
    <property type="entry name" value="G_IRG_dom"/>
</dbReference>
<comment type="similarity">
    <text evidence="1">Belongs to the TRAFAC class dynamin-like GTPase superfamily. IRG family.</text>
</comment>
<name>A0A250Y0L7_CASCN</name>
<dbReference type="InterPro" id="IPR007743">
    <property type="entry name" value="Immunity-related_GTPase-like"/>
</dbReference>
<accession>A0A250Y0L7</accession>
<keyword evidence="3" id="KW-0378">Hydrolase</keyword>
<dbReference type="AlphaFoldDB" id="A0A250Y0L7"/>
<dbReference type="FunFam" id="3.40.50.300:FF:000541">
    <property type="entry name" value="Immunity related GTPase M"/>
    <property type="match status" value="1"/>
</dbReference>
<evidence type="ECO:0000256" key="3">
    <source>
        <dbReference type="ARBA" id="ARBA00022801"/>
    </source>
</evidence>
<dbReference type="GO" id="GO:0045087">
    <property type="term" value="P:innate immune response"/>
    <property type="evidence" value="ECO:0007669"/>
    <property type="project" value="TreeGrafter"/>
</dbReference>
<keyword evidence="2" id="KW-0547">Nucleotide-binding</keyword>
<feature type="domain" description="IRG-type G" evidence="5">
    <location>
        <begin position="79"/>
        <end position="255"/>
    </location>
</feature>
<dbReference type="GO" id="GO:0003924">
    <property type="term" value="F:GTPase activity"/>
    <property type="evidence" value="ECO:0007669"/>
    <property type="project" value="TreeGrafter"/>
</dbReference>
<evidence type="ECO:0000256" key="2">
    <source>
        <dbReference type="ARBA" id="ARBA00022741"/>
    </source>
</evidence>
<evidence type="ECO:0000259" key="5">
    <source>
        <dbReference type="PROSITE" id="PS51716"/>
    </source>
</evidence>
<dbReference type="InterPro" id="IPR051515">
    <property type="entry name" value="IRG"/>
</dbReference>
<dbReference type="InterPro" id="IPR027417">
    <property type="entry name" value="P-loop_NTPase"/>
</dbReference>
<dbReference type="CDD" id="cd04104">
    <property type="entry name" value="p47_IIGP_like"/>
    <property type="match status" value="1"/>
</dbReference>
<organism evidence="6">
    <name type="scientific">Castor canadensis</name>
    <name type="common">American beaver</name>
    <dbReference type="NCBI Taxonomy" id="51338"/>
    <lineage>
        <taxon>Eukaryota</taxon>
        <taxon>Metazoa</taxon>
        <taxon>Chordata</taxon>
        <taxon>Craniata</taxon>
        <taxon>Vertebrata</taxon>
        <taxon>Euteleostomi</taxon>
        <taxon>Mammalia</taxon>
        <taxon>Eutheria</taxon>
        <taxon>Euarchontoglires</taxon>
        <taxon>Glires</taxon>
        <taxon>Rodentia</taxon>
        <taxon>Castorimorpha</taxon>
        <taxon>Castoridae</taxon>
        <taxon>Castor</taxon>
    </lineage>
</organism>
<dbReference type="Pfam" id="PF05049">
    <property type="entry name" value="IIGP"/>
    <property type="match status" value="1"/>
</dbReference>
<evidence type="ECO:0000313" key="6">
    <source>
        <dbReference type="EMBL" id="JAV37136.1"/>
    </source>
</evidence>
<dbReference type="GO" id="GO:0000045">
    <property type="term" value="P:autophagosome assembly"/>
    <property type="evidence" value="ECO:0007669"/>
    <property type="project" value="TreeGrafter"/>
</dbReference>
<gene>
    <name evidence="6" type="primary">IRGM1</name>
</gene>
<protein>
    <submittedName>
        <fullName evidence="6">Immunity-related GTPase family M protein 1</fullName>
    </submittedName>
</protein>
<proteinExistence type="inferred from homology"/>
<dbReference type="GO" id="GO:0035458">
    <property type="term" value="P:cellular response to interferon-beta"/>
    <property type="evidence" value="ECO:0007669"/>
    <property type="project" value="TreeGrafter"/>
</dbReference>
<dbReference type="PANTHER" id="PTHR32341:SF9">
    <property type="entry name" value="IMMUNITY-RELATED GTPASE FAMILY M PROTEIN"/>
    <property type="match status" value="1"/>
</dbReference>
<reference evidence="6" key="1">
    <citation type="journal article" date="2017" name="G3 (Bethesda)">
        <title>De Novo Genome and Transcriptome Assembly of the Canadian Beaver (Castor canadensis).</title>
        <authorList>
            <person name="Lok S."/>
            <person name="Paton T.A."/>
            <person name="Wang Z."/>
            <person name="Kaur G."/>
            <person name="Walker S."/>
            <person name="Yuen R.K."/>
            <person name="Sung W.W."/>
            <person name="Whitney J."/>
            <person name="Buchanan J.A."/>
            <person name="Trost B."/>
            <person name="Singh N."/>
            <person name="Apresto B."/>
            <person name="Chen N."/>
            <person name="Coole M."/>
            <person name="Dawson T.J."/>
            <person name="Ho K.Y."/>
            <person name="Hu Z."/>
            <person name="Pullenayegum S."/>
            <person name="Samler K."/>
            <person name="Shipstone A."/>
            <person name="Tsoi F."/>
            <person name="Wang T."/>
            <person name="Pereira S.L."/>
            <person name="Rostami P."/>
            <person name="Ryan C.A."/>
            <person name="Tong A.H."/>
            <person name="Ng K."/>
            <person name="Sundaravadanam Y."/>
            <person name="Simpson J.T."/>
            <person name="Lim B.K."/>
            <person name="Engstrom M.D."/>
            <person name="Dutton C.J."/>
            <person name="Kerr K.C."/>
            <person name="Franke M."/>
            <person name="Rapley W."/>
            <person name="Wintle R.F."/>
            <person name="Scherer S.W."/>
        </authorList>
    </citation>
    <scope>NUCLEOTIDE SEQUENCE</scope>
    <source>
        <strain evidence="6">ROM106880</strain>
        <tissue evidence="6">Muscle</tissue>
    </source>
</reference>
<dbReference type="PANTHER" id="PTHR32341">
    <property type="entry name" value="INTERFERON-INDUCIBLE GTPASE"/>
    <property type="match status" value="1"/>
</dbReference>
<dbReference type="GO" id="GO:0005525">
    <property type="term" value="F:GTP binding"/>
    <property type="evidence" value="ECO:0007669"/>
    <property type="project" value="UniProtKB-KW"/>
</dbReference>
<dbReference type="SUPFAM" id="SSF52540">
    <property type="entry name" value="P-loop containing nucleoside triphosphate hydrolases"/>
    <property type="match status" value="1"/>
</dbReference>
<keyword evidence="4" id="KW-0342">GTP-binding</keyword>
<dbReference type="PROSITE" id="PS51716">
    <property type="entry name" value="G_IRG"/>
    <property type="match status" value="1"/>
</dbReference>